<keyword evidence="3" id="KW-0479">Metal-binding</keyword>
<keyword evidence="1" id="KW-0963">Cytoplasm</keyword>
<keyword evidence="6" id="KW-0520">NAD</keyword>
<proteinExistence type="predicted"/>
<evidence type="ECO:0000256" key="3">
    <source>
        <dbReference type="ARBA" id="ARBA00022723"/>
    </source>
</evidence>
<protein>
    <submittedName>
        <fullName evidence="10">sn-glycerol-1-phosphate dehydrogenase</fullName>
    </submittedName>
</protein>
<sequence length="446" mass="50317">MEKTDWKRYLQKERACSCGKSHFCDIEEIVLEEHGIRRLPEILGRHTYKKLCVVCDEHTEVAAGFQVYEALAGHGYEFSKVLYHEPELIPNEDALIYLFTQVPQDCDLIIGVGSGTINDLCRYVSYKMKIDYYIVGTAPSMDGYASNVSPLIIRHLKTTYTAKTARVIIGDLDVLCKAPMHMIAAGVGDIIGKYVCLADWQLAHQINGEYLCPEVVKMVQESIQKVTEHAQAAAGREKEAIAAIMEGLVLSGIAMSYIGNSRPASGSEHHMSHYWEMMFLLNQEPDPLHGTKVGVATIAALRLYEMLKETELKSEAVKAKAFSYDVWAKEIEAAYGSAASGVLQLEQEVEKNSDKEVLRRQKAWEEKQEEIGKILEHLPKTDTVADVLKSMKAPVLPKEIGVSPEIFKKGIYYAKDLRNRFGLLQILFDFQLQEKFGKKLEEELYR</sequence>
<dbReference type="GO" id="GO:0046872">
    <property type="term" value="F:metal ion binding"/>
    <property type="evidence" value="ECO:0007669"/>
    <property type="project" value="UniProtKB-KW"/>
</dbReference>
<keyword evidence="4" id="KW-0521">NADP</keyword>
<evidence type="ECO:0000313" key="10">
    <source>
        <dbReference type="EMBL" id="AWY97868.1"/>
    </source>
</evidence>
<evidence type="ECO:0000256" key="6">
    <source>
        <dbReference type="ARBA" id="ARBA00023027"/>
    </source>
</evidence>
<dbReference type="GO" id="GO:0008654">
    <property type="term" value="P:phospholipid biosynthetic process"/>
    <property type="evidence" value="ECO:0007669"/>
    <property type="project" value="UniProtKB-KW"/>
</dbReference>
<evidence type="ECO:0000256" key="4">
    <source>
        <dbReference type="ARBA" id="ARBA00022857"/>
    </source>
</evidence>
<dbReference type="Pfam" id="PF13685">
    <property type="entry name" value="Fe-ADH_2"/>
    <property type="match status" value="1"/>
</dbReference>
<dbReference type="InterPro" id="IPR016205">
    <property type="entry name" value="Glycerol_DH"/>
</dbReference>
<dbReference type="GO" id="GO:0005829">
    <property type="term" value="C:cytosol"/>
    <property type="evidence" value="ECO:0007669"/>
    <property type="project" value="TreeGrafter"/>
</dbReference>
<dbReference type="Gene3D" id="1.20.1090.10">
    <property type="entry name" value="Dehydroquinate synthase-like - alpha domain"/>
    <property type="match status" value="1"/>
</dbReference>
<keyword evidence="7" id="KW-0443">Lipid metabolism</keyword>
<evidence type="ECO:0000256" key="5">
    <source>
        <dbReference type="ARBA" id="ARBA00023002"/>
    </source>
</evidence>
<evidence type="ECO:0000256" key="2">
    <source>
        <dbReference type="ARBA" id="ARBA00022516"/>
    </source>
</evidence>
<keyword evidence="11" id="KW-1185">Reference proteome</keyword>
<dbReference type="Gene3D" id="3.40.50.1970">
    <property type="match status" value="1"/>
</dbReference>
<evidence type="ECO:0000256" key="9">
    <source>
        <dbReference type="ARBA" id="ARBA00023264"/>
    </source>
</evidence>
<dbReference type="PANTHER" id="PTHR43616:SF5">
    <property type="entry name" value="GLYCEROL DEHYDROGENASE 1"/>
    <property type="match status" value="1"/>
</dbReference>
<evidence type="ECO:0000256" key="7">
    <source>
        <dbReference type="ARBA" id="ARBA00023098"/>
    </source>
</evidence>
<dbReference type="InterPro" id="IPR032837">
    <property type="entry name" value="G1PDH"/>
</dbReference>
<keyword evidence="2" id="KW-0444">Lipid biosynthesis</keyword>
<dbReference type="EMBL" id="CP030280">
    <property type="protein sequence ID" value="AWY97868.1"/>
    <property type="molecule type" value="Genomic_DNA"/>
</dbReference>
<evidence type="ECO:0000313" key="11">
    <source>
        <dbReference type="Proteomes" id="UP000250003"/>
    </source>
</evidence>
<dbReference type="KEGG" id="blau:DQQ01_06590"/>
<dbReference type="PANTHER" id="PTHR43616">
    <property type="entry name" value="GLYCEROL DEHYDROGENASE"/>
    <property type="match status" value="1"/>
</dbReference>
<dbReference type="Proteomes" id="UP000250003">
    <property type="component" value="Chromosome"/>
</dbReference>
<keyword evidence="8" id="KW-0594">Phospholipid biosynthesis</keyword>
<dbReference type="GO" id="GO:0016614">
    <property type="term" value="F:oxidoreductase activity, acting on CH-OH group of donors"/>
    <property type="evidence" value="ECO:0007669"/>
    <property type="project" value="InterPro"/>
</dbReference>
<dbReference type="OrthoDB" id="9763580at2"/>
<evidence type="ECO:0000256" key="1">
    <source>
        <dbReference type="ARBA" id="ARBA00022490"/>
    </source>
</evidence>
<dbReference type="RefSeq" id="WP_111919404.1">
    <property type="nucleotide sequence ID" value="NZ_CAUWHR010000013.1"/>
</dbReference>
<name>A0A2Z4UA18_9FIRM</name>
<organism evidence="10 11">
    <name type="scientific">Blautia argi</name>
    <dbReference type="NCBI Taxonomy" id="1912897"/>
    <lineage>
        <taxon>Bacteria</taxon>
        <taxon>Bacillati</taxon>
        <taxon>Bacillota</taxon>
        <taxon>Clostridia</taxon>
        <taxon>Lachnospirales</taxon>
        <taxon>Lachnospiraceae</taxon>
        <taxon>Blautia</taxon>
    </lineage>
</organism>
<dbReference type="SUPFAM" id="SSF56796">
    <property type="entry name" value="Dehydroquinate synthase-like"/>
    <property type="match status" value="1"/>
</dbReference>
<dbReference type="AlphaFoldDB" id="A0A2Z4UA18"/>
<keyword evidence="9" id="KW-1208">Phospholipid metabolism</keyword>
<keyword evidence="5" id="KW-0560">Oxidoreductase</keyword>
<dbReference type="CDD" id="cd08175">
    <property type="entry name" value="G1PDH"/>
    <property type="match status" value="1"/>
</dbReference>
<reference evidence="11" key="1">
    <citation type="submission" date="2018-06" db="EMBL/GenBank/DDBJ databases">
        <title>Description of Blautia argi sp. nov., a new anaerobic isolated from dog feces.</title>
        <authorList>
            <person name="Chang Y.-H."/>
            <person name="Paek J."/>
            <person name="Shin Y."/>
        </authorList>
    </citation>
    <scope>NUCLEOTIDE SEQUENCE [LARGE SCALE GENOMIC DNA]</scope>
    <source>
        <strain evidence="11">KCTC 15426</strain>
    </source>
</reference>
<evidence type="ECO:0000256" key="8">
    <source>
        <dbReference type="ARBA" id="ARBA00023209"/>
    </source>
</evidence>
<gene>
    <name evidence="10" type="ORF">DQQ01_06590</name>
</gene>
<accession>A0A2Z4UA18</accession>